<evidence type="ECO:0000256" key="1">
    <source>
        <dbReference type="SAM" id="MobiDB-lite"/>
    </source>
</evidence>
<dbReference type="PANTHER" id="PTHR35833">
    <property type="entry name" value="GALACTOSE-BINDING DOMAIN-LIKE, ARMADILLO-TYPE FOLD PROTEIN-RELATED"/>
    <property type="match status" value="1"/>
</dbReference>
<keyword evidence="3" id="KW-1185">Reference proteome</keyword>
<dbReference type="Proteomes" id="UP000734854">
    <property type="component" value="Unassembled WGS sequence"/>
</dbReference>
<organism evidence="2 3">
    <name type="scientific">Zingiber officinale</name>
    <name type="common">Ginger</name>
    <name type="synonym">Amomum zingiber</name>
    <dbReference type="NCBI Taxonomy" id="94328"/>
    <lineage>
        <taxon>Eukaryota</taxon>
        <taxon>Viridiplantae</taxon>
        <taxon>Streptophyta</taxon>
        <taxon>Embryophyta</taxon>
        <taxon>Tracheophyta</taxon>
        <taxon>Spermatophyta</taxon>
        <taxon>Magnoliopsida</taxon>
        <taxon>Liliopsida</taxon>
        <taxon>Zingiberales</taxon>
        <taxon>Zingiberaceae</taxon>
        <taxon>Zingiber</taxon>
    </lineage>
</organism>
<feature type="compositionally biased region" description="Low complexity" evidence="1">
    <location>
        <begin position="418"/>
        <end position="433"/>
    </location>
</feature>
<feature type="region of interest" description="Disordered" evidence="1">
    <location>
        <begin position="79"/>
        <end position="98"/>
    </location>
</feature>
<sequence>MLNIPNQHLLVLPKSVPLVPEGETKGLVEPSDQMLVMPGHRVLLLGAKRNGDALSEERKQNSAMWLGLEGRGRVAGTLRSRRQRIDSKGRGSARRFSRRRRLWLGHQRPVLGTPRQGLRRCRAGTNTERRSHSCGHTAKRCKCCTMLTERFSCHKSVVDTARKLLVSMLNILNQHLLVLPKSVPLVPEGETKGLAEPSDQMLVMPGHRVLLLGAKRNGDALSEEGKQNLAMWLGLEGRGRVAGTLRSTAAEDRHQGKRIGSALLQAASAVARAPAAGARNSTTRATAVSRGHKHREEKASASPLLVVSSFGISPKGFLPFKLGLESPPFLDPPSLIDLQSLLLFLYELELSGNDGASGGGNVACYDGSVADWEDYSRYVNHDGIEVSPHFPVAYFQPPLPTNVPYTTNQNSSSKVNISTSTTTDVAPTPVDTTQASSNGYQDLRYGFDGMWSPISWYDGSVFVDGQQRHTSTNNASSMSPHVANTTSIRNQNLRPLPHLMVDLAIELIEDLLGVIQNAPQSIARARSALKYILLPIFAHVDDVLAKYKMSKVRNLVSETEAAEHKLYSQLKDRGQKGERRRWQIAVTEALVSDSTSKDRSKALTGIGKVG</sequence>
<evidence type="ECO:0000313" key="3">
    <source>
        <dbReference type="Proteomes" id="UP000734854"/>
    </source>
</evidence>
<feature type="compositionally biased region" description="Polar residues" evidence="1">
    <location>
        <begin position="408"/>
        <end position="417"/>
    </location>
</feature>
<feature type="region of interest" description="Disordered" evidence="1">
    <location>
        <begin position="275"/>
        <end position="295"/>
    </location>
</feature>
<dbReference type="PANTHER" id="PTHR35833:SF1">
    <property type="entry name" value="GALACTOSE-BINDING DOMAIN-CONTAINING PROTEIN"/>
    <property type="match status" value="1"/>
</dbReference>
<dbReference type="EMBL" id="JACMSC010000011">
    <property type="protein sequence ID" value="KAG6500605.1"/>
    <property type="molecule type" value="Genomic_DNA"/>
</dbReference>
<feature type="region of interest" description="Disordered" evidence="1">
    <location>
        <begin position="408"/>
        <end position="437"/>
    </location>
</feature>
<evidence type="ECO:0000313" key="2">
    <source>
        <dbReference type="EMBL" id="KAG6500605.1"/>
    </source>
</evidence>
<gene>
    <name evidence="2" type="ORF">ZIOFF_040453</name>
</gene>
<dbReference type="AlphaFoldDB" id="A0A8J5L4I9"/>
<reference evidence="2 3" key="1">
    <citation type="submission" date="2020-08" db="EMBL/GenBank/DDBJ databases">
        <title>Plant Genome Project.</title>
        <authorList>
            <person name="Zhang R.-G."/>
        </authorList>
    </citation>
    <scope>NUCLEOTIDE SEQUENCE [LARGE SCALE GENOMIC DNA]</scope>
    <source>
        <tissue evidence="2">Rhizome</tissue>
    </source>
</reference>
<protein>
    <submittedName>
        <fullName evidence="2">Uncharacterized protein</fullName>
    </submittedName>
</protein>
<accession>A0A8J5L4I9</accession>
<proteinExistence type="predicted"/>
<name>A0A8J5L4I9_ZINOF</name>
<comment type="caution">
    <text evidence="2">The sequence shown here is derived from an EMBL/GenBank/DDBJ whole genome shotgun (WGS) entry which is preliminary data.</text>
</comment>